<comment type="caution">
    <text evidence="1">The sequence shown here is derived from an EMBL/GenBank/DDBJ whole genome shotgun (WGS) entry which is preliminary data.</text>
</comment>
<accession>A0AAV1UH05</accession>
<sequence>MDGVQWCDKSFLGNDLRWSSVDGRGGQLLVCGGEFAGCLKAVRPRRA</sequence>
<evidence type="ECO:0000313" key="1">
    <source>
        <dbReference type="EMBL" id="CAK7932897.1"/>
    </source>
</evidence>
<organism evidence="1 2">
    <name type="scientific">Peronospora matthiolae</name>
    <dbReference type="NCBI Taxonomy" id="2874970"/>
    <lineage>
        <taxon>Eukaryota</taxon>
        <taxon>Sar</taxon>
        <taxon>Stramenopiles</taxon>
        <taxon>Oomycota</taxon>
        <taxon>Peronosporomycetes</taxon>
        <taxon>Peronosporales</taxon>
        <taxon>Peronosporaceae</taxon>
        <taxon>Peronospora</taxon>
    </lineage>
</organism>
<dbReference type="Proteomes" id="UP001162060">
    <property type="component" value="Unassembled WGS sequence"/>
</dbReference>
<reference evidence="1" key="1">
    <citation type="submission" date="2024-01" db="EMBL/GenBank/DDBJ databases">
        <authorList>
            <person name="Webb A."/>
        </authorList>
    </citation>
    <scope>NUCLEOTIDE SEQUENCE</scope>
    <source>
        <strain evidence="1">Pm1</strain>
    </source>
</reference>
<evidence type="ECO:0000313" key="2">
    <source>
        <dbReference type="Proteomes" id="UP001162060"/>
    </source>
</evidence>
<dbReference type="AlphaFoldDB" id="A0AAV1UH05"/>
<gene>
    <name evidence="1" type="ORF">PM001_LOCUS18047</name>
</gene>
<dbReference type="EMBL" id="CAKLBY020000192">
    <property type="protein sequence ID" value="CAK7932897.1"/>
    <property type="molecule type" value="Genomic_DNA"/>
</dbReference>
<protein>
    <submittedName>
        <fullName evidence="1">Uncharacterized protein</fullName>
    </submittedName>
</protein>
<name>A0AAV1UH05_9STRA</name>
<proteinExistence type="predicted"/>